<dbReference type="OMA" id="EVIACTT"/>
<keyword evidence="2" id="KW-1185">Reference proteome</keyword>
<gene>
    <name evidence="1" type="ORF">RF11_08784</name>
</gene>
<dbReference type="Proteomes" id="UP000031668">
    <property type="component" value="Unassembled WGS sequence"/>
</dbReference>
<evidence type="ECO:0000313" key="2">
    <source>
        <dbReference type="Proteomes" id="UP000031668"/>
    </source>
</evidence>
<dbReference type="OrthoDB" id="6621495at2759"/>
<reference evidence="1 2" key="1">
    <citation type="journal article" date="2014" name="Genome Biol. Evol.">
        <title>The genome of the myxosporean Thelohanellus kitauei shows adaptations to nutrient acquisition within its fish host.</title>
        <authorList>
            <person name="Yang Y."/>
            <person name="Xiong J."/>
            <person name="Zhou Z."/>
            <person name="Huo F."/>
            <person name="Miao W."/>
            <person name="Ran C."/>
            <person name="Liu Y."/>
            <person name="Zhang J."/>
            <person name="Feng J."/>
            <person name="Wang M."/>
            <person name="Wang M."/>
            <person name="Wang L."/>
            <person name="Yao B."/>
        </authorList>
    </citation>
    <scope>NUCLEOTIDE SEQUENCE [LARGE SCALE GENOMIC DNA]</scope>
    <source>
        <strain evidence="1">Wuqing</strain>
    </source>
</reference>
<accession>A0A0C2JPJ8</accession>
<dbReference type="AlphaFoldDB" id="A0A0C2JPJ8"/>
<sequence>MNYYPILSTQFIRGRRVRGREENYVPTQFPTHTWNKFESATEVIACTTNAMEGWHCGLQSLFMRSHPTMWTLFERLKKDSCKQKTIYLQSTYGVEHYSSYKYRELQAKVFRAVTNHGLGNGITYVRCLAHLSFS</sequence>
<organism evidence="1 2">
    <name type="scientific">Thelohanellus kitauei</name>
    <name type="common">Myxosporean</name>
    <dbReference type="NCBI Taxonomy" id="669202"/>
    <lineage>
        <taxon>Eukaryota</taxon>
        <taxon>Metazoa</taxon>
        <taxon>Cnidaria</taxon>
        <taxon>Myxozoa</taxon>
        <taxon>Myxosporea</taxon>
        <taxon>Bivalvulida</taxon>
        <taxon>Platysporina</taxon>
        <taxon>Myxobolidae</taxon>
        <taxon>Thelohanellus</taxon>
    </lineage>
</organism>
<dbReference type="EMBL" id="JWZT01001813">
    <property type="protein sequence ID" value="KII71288.1"/>
    <property type="molecule type" value="Genomic_DNA"/>
</dbReference>
<proteinExistence type="predicted"/>
<name>A0A0C2JPJ8_THEKT</name>
<comment type="caution">
    <text evidence="1">The sequence shown here is derived from an EMBL/GenBank/DDBJ whole genome shotgun (WGS) entry which is preliminary data.</text>
</comment>
<evidence type="ECO:0000313" key="1">
    <source>
        <dbReference type="EMBL" id="KII71288.1"/>
    </source>
</evidence>
<protein>
    <submittedName>
        <fullName evidence="1">Uncharacterized protein</fullName>
    </submittedName>
</protein>